<dbReference type="OMA" id="DHMLLDD"/>
<reference evidence="3" key="1">
    <citation type="journal article" date="2017" name="Genome Biol. Evol.">
        <title>The complete genome sequence of the phytopathogenic fungus Sclerotinia sclerotiorum reveals insights into the genome architecture of broad host range pathogens.</title>
        <authorList>
            <person name="Derbyshire M."/>
            <person name="Denton-Giles M."/>
            <person name="Hegedus D."/>
            <person name="Seifbarghy S."/>
            <person name="Rollins J."/>
            <person name="van Kan J."/>
            <person name="Seidl M.F."/>
            <person name="Faino L."/>
            <person name="Mbengue M."/>
            <person name="Navaud O."/>
            <person name="Raffaele S."/>
            <person name="Hammond-Kosack K."/>
            <person name="Heard S."/>
            <person name="Oliver R."/>
        </authorList>
    </citation>
    <scope>NUCLEOTIDE SEQUENCE [LARGE SCALE GENOMIC DNA]</scope>
    <source>
        <strain evidence="3">ATCC 18683 / 1980 / Ss-1</strain>
    </source>
</reference>
<dbReference type="VEuPathDB" id="FungiDB:sscle_16g109820"/>
<evidence type="ECO:0000313" key="3">
    <source>
        <dbReference type="Proteomes" id="UP000177798"/>
    </source>
</evidence>
<evidence type="ECO:0000313" key="2">
    <source>
        <dbReference type="EMBL" id="APA16212.1"/>
    </source>
</evidence>
<dbReference type="OrthoDB" id="5426563at2759"/>
<name>A0A1D9QN22_SCLS1</name>
<dbReference type="RefSeq" id="XP_001588854.1">
    <property type="nucleotide sequence ID" value="XM_001588804.1"/>
</dbReference>
<accession>A0A1D9QN22</accession>
<feature type="compositionally biased region" description="Low complexity" evidence="1">
    <location>
        <begin position="517"/>
        <end position="528"/>
    </location>
</feature>
<protein>
    <submittedName>
        <fullName evidence="2">Uncharacterized protein</fullName>
    </submittedName>
</protein>
<feature type="region of interest" description="Disordered" evidence="1">
    <location>
        <begin position="347"/>
        <end position="379"/>
    </location>
</feature>
<feature type="region of interest" description="Disordered" evidence="1">
    <location>
        <begin position="665"/>
        <end position="721"/>
    </location>
</feature>
<dbReference type="KEGG" id="ssl:SS1G_10402"/>
<feature type="compositionally biased region" description="Polar residues" evidence="1">
    <location>
        <begin position="102"/>
        <end position="112"/>
    </location>
</feature>
<feature type="region of interest" description="Disordered" evidence="1">
    <location>
        <begin position="514"/>
        <end position="585"/>
    </location>
</feature>
<feature type="compositionally biased region" description="Polar residues" evidence="1">
    <location>
        <begin position="354"/>
        <end position="368"/>
    </location>
</feature>
<evidence type="ECO:0000256" key="1">
    <source>
        <dbReference type="SAM" id="MobiDB-lite"/>
    </source>
</evidence>
<dbReference type="EMBL" id="CP017829">
    <property type="protein sequence ID" value="APA16212.1"/>
    <property type="molecule type" value="Genomic_DNA"/>
</dbReference>
<feature type="region of interest" description="Disordered" evidence="1">
    <location>
        <begin position="1"/>
        <end position="25"/>
    </location>
</feature>
<dbReference type="AlphaFoldDB" id="A0A1D9QN22"/>
<feature type="region of interest" description="Disordered" evidence="1">
    <location>
        <begin position="51"/>
        <end position="140"/>
    </location>
</feature>
<gene>
    <name evidence="2" type="ORF">sscle_16g109820</name>
</gene>
<organism evidence="2 3">
    <name type="scientific">Sclerotinia sclerotiorum (strain ATCC 18683 / 1980 / Ss-1)</name>
    <name type="common">White mold</name>
    <name type="synonym">Whetzelinia sclerotiorum</name>
    <dbReference type="NCBI Taxonomy" id="665079"/>
    <lineage>
        <taxon>Eukaryota</taxon>
        <taxon>Fungi</taxon>
        <taxon>Dikarya</taxon>
        <taxon>Ascomycota</taxon>
        <taxon>Pezizomycotina</taxon>
        <taxon>Leotiomycetes</taxon>
        <taxon>Helotiales</taxon>
        <taxon>Sclerotiniaceae</taxon>
        <taxon>Sclerotinia</taxon>
    </lineage>
</organism>
<feature type="compositionally biased region" description="Basic and acidic residues" evidence="1">
    <location>
        <begin position="65"/>
        <end position="84"/>
    </location>
</feature>
<feature type="compositionally biased region" description="Basic and acidic residues" evidence="1">
    <location>
        <begin position="699"/>
        <end position="709"/>
    </location>
</feature>
<feature type="compositionally biased region" description="Polar residues" evidence="1">
    <location>
        <begin position="710"/>
        <end position="721"/>
    </location>
</feature>
<feature type="region of interest" description="Disordered" evidence="1">
    <location>
        <begin position="806"/>
        <end position="849"/>
    </location>
</feature>
<sequence>MNWTGGRLQRHSGKSSRGAGALTNRQKEHFAKVRANLRSCGQRNTPKEWLIFDRIPVGGQSKGQSSKDHANSMRNHEHTSRQERGGNGIRPGRWADRKEYNESLTSHSTQRGPQEIRENARPSSVEIFQRSSQPDDDFYNATPPPVRAKREHIASSAARDISQNYELQELSEDPIEERIRKLLSQKDWVGLSLRRQPQLKVKGSEYDPDIGKRRKMIDGHGARYSKLQTRISSPFAARKIRIRQEEEGHTRERMPKNDVRISIGNRIIPPGISSSSQPNKINHQFTSRMMHQISSPDHMLLDDDYIMDQEDLNSDRNLSTFEIRTYGDGGHRASAMSNRSNAIQDELRSKDSPFSRTSVRSSCNTSMKQPVPTRPTKHPVLYISSPKCNSSMLAQVGESKGDDSENQVMEDDLWRTWMAPSAQDTEYCSYDIPREGDSEDQMVPISPELSAIPTSNEGTFSASRLENEGSGGQYQHAGSWEGCESSPTQEEFAERYNKDIYHFENANHIRHNDVSHSSDFSDQSLSSDCCEPRGGEGAISSDQYMDEDHVSNEPQYTQSSQRRSSSIAWDPPKDSTPDAIEPCQRKCTDRSRPNIYCLQRSTTVARQNIEPDKTLPQQEVVQWKSSHKLDGRDIRAVKALEDGTDRNKLWMKFIFGKDSGDEEEMLFSRTTSTRTRLASNQLKSPRGLDSDMTASRSPAGHENRRDRRVQASSTTSTSVHNSIKPEIQLQPRYTTPVCNYGRWHNPQQDDDATNFKSSFHGDCPSSEPESVSMIAVPGSQIDVSEPNQMRSFLGTQRKVVFTKHQPFVGSRANAQSLSPDRTTHIGRGGSGKQTSSGPGMKLVEDVEDD</sequence>
<dbReference type="Proteomes" id="UP000177798">
    <property type="component" value="Chromosome 16"/>
</dbReference>
<proteinExistence type="predicted"/>